<sequence>MKLDDTLGGCHKFPVYEIDHLTALLHSRTVDHPVEDEEKRSEAKFSKPQIVVTHGEKFLIIQCKKMRRRAIGFWKLSQPYKELVYCTMLHSSHVFAKKCSQISRQISIIQYGSYTIFRVNPTTTIKGVTSTLDVYGGPSSSQSASEQNRFSGSKQGLLKRRSSVLDSDIGSVGPIRRIRQKPNLLSPKSLGTAVGGSPLSATGTGVRSDVAQLPLF</sequence>
<organism evidence="2 3">
    <name type="scientific">Vitis vinifera</name>
    <name type="common">Grape</name>
    <dbReference type="NCBI Taxonomy" id="29760"/>
    <lineage>
        <taxon>Eukaryota</taxon>
        <taxon>Viridiplantae</taxon>
        <taxon>Streptophyta</taxon>
        <taxon>Embryophyta</taxon>
        <taxon>Tracheophyta</taxon>
        <taxon>Spermatophyta</taxon>
        <taxon>Magnoliopsida</taxon>
        <taxon>eudicotyledons</taxon>
        <taxon>Gunneridae</taxon>
        <taxon>Pentapetalae</taxon>
        <taxon>rosids</taxon>
        <taxon>Vitales</taxon>
        <taxon>Vitaceae</taxon>
        <taxon>Viteae</taxon>
        <taxon>Vitis</taxon>
    </lineage>
</organism>
<evidence type="ECO:0000256" key="1">
    <source>
        <dbReference type="SAM" id="MobiDB-lite"/>
    </source>
</evidence>
<feature type="compositionally biased region" description="Polar residues" evidence="1">
    <location>
        <begin position="136"/>
        <end position="154"/>
    </location>
</feature>
<evidence type="ECO:0000313" key="2">
    <source>
        <dbReference type="EMBL" id="RVW78795.1"/>
    </source>
</evidence>
<reference evidence="2 3" key="1">
    <citation type="journal article" date="2018" name="PLoS Genet.">
        <title>Population sequencing reveals clonal diversity and ancestral inbreeding in the grapevine cultivar Chardonnay.</title>
        <authorList>
            <person name="Roach M.J."/>
            <person name="Johnson D.L."/>
            <person name="Bohlmann J."/>
            <person name="van Vuuren H.J."/>
            <person name="Jones S.J."/>
            <person name="Pretorius I.S."/>
            <person name="Schmidt S.A."/>
            <person name="Borneman A.R."/>
        </authorList>
    </citation>
    <scope>NUCLEOTIDE SEQUENCE [LARGE SCALE GENOMIC DNA]</scope>
    <source>
        <strain evidence="3">cv. Chardonnay</strain>
        <tissue evidence="2">Leaf</tissue>
    </source>
</reference>
<protein>
    <submittedName>
        <fullName evidence="2">Nuclear pore complex protein NUP1</fullName>
    </submittedName>
</protein>
<dbReference type="PANTHER" id="PTHR33416">
    <property type="entry name" value="NUCLEAR PORE COMPLEX PROTEIN NUP1"/>
    <property type="match status" value="1"/>
</dbReference>
<dbReference type="AlphaFoldDB" id="A0A438H2T1"/>
<feature type="region of interest" description="Disordered" evidence="1">
    <location>
        <begin position="136"/>
        <end position="158"/>
    </location>
</feature>
<comment type="caution">
    <text evidence="2">The sequence shown here is derived from an EMBL/GenBank/DDBJ whole genome shotgun (WGS) entry which is preliminary data.</text>
</comment>
<dbReference type="Proteomes" id="UP000288805">
    <property type="component" value="Unassembled WGS sequence"/>
</dbReference>
<gene>
    <name evidence="2" type="primary">NUP1_0</name>
    <name evidence="2" type="ORF">CK203_050993</name>
</gene>
<accession>A0A438H2T1</accession>
<evidence type="ECO:0000313" key="3">
    <source>
        <dbReference type="Proteomes" id="UP000288805"/>
    </source>
</evidence>
<name>A0A438H2T1_VITVI</name>
<proteinExistence type="predicted"/>
<dbReference type="PANTHER" id="PTHR33416:SF20">
    <property type="entry name" value="NUCLEAR PORE COMPLEX PROTEIN NUP1"/>
    <property type="match status" value="1"/>
</dbReference>
<dbReference type="EMBL" id="QGNW01000290">
    <property type="protein sequence ID" value="RVW78795.1"/>
    <property type="molecule type" value="Genomic_DNA"/>
</dbReference>